<dbReference type="InterPro" id="IPR050154">
    <property type="entry name" value="UbiB_kinase"/>
</dbReference>
<evidence type="ECO:0000313" key="4">
    <source>
        <dbReference type="EMBL" id="UOE75811.1"/>
    </source>
</evidence>
<sequence length="589" mass="67242">MNAVKEKVSPEKTYTDLLSALSAVGEIIEKEIAEITIGKRRRKIISVFAKNSLGMLMKDSIVRKLIGKRTLSQTENEHLRKIGERLRLAFEELGPTFIKLGQVLVTRQDLLPEPITLELEKLLDKVPPVEFSKIQYIIERELPDGLNTFEWIDEEPLGSASLAQVYKAKLKDGPIVALKVVRPTVEKLFQTDITVIKKMAAMLQKRLPSELQAAVDLNGLIQDYYSSAMDELDMMEEARKMKEMKKYEKKSEYVAVPEVYDATKNVLIMEYIDGWLIKDFPVDFFTFEERVKIMIDLVHHYVQTMLDGHYHADAHGSNIMINKHTKKAVIIDWGMTGRMDSIMAQILMRVIMHIQLNQAEDAAEVFMELMTPTIYTDVVKVKDQLRTLVLNYVYSHQGNNRYNYGRLVLEATAIGIKNYCKVPNGLALWAKGFSATEGAARWICPEISYGHVVEAYEIPILKSMLSKRFNFRSNASLLAESAEMVATFPRRVNKIMEILSDNRFRVNMQIQPDPVTRNTLNQIANRLALALVTFAIIVASGFIIASIPDGTFLWMSKETIANIGLIVSSILVIFLVWRLFRTRKHRSLF</sequence>
<keyword evidence="2" id="KW-1133">Transmembrane helix</keyword>
<dbReference type="SMART" id="SM00220">
    <property type="entry name" value="S_TKc"/>
    <property type="match status" value="1"/>
</dbReference>
<feature type="domain" description="Protein kinase" evidence="3">
    <location>
        <begin position="151"/>
        <end position="529"/>
    </location>
</feature>
<dbReference type="RefSeq" id="WP_256833220.1">
    <property type="nucleotide sequence ID" value="NZ_CP063414.1"/>
</dbReference>
<dbReference type="EMBL" id="CP063414">
    <property type="protein sequence ID" value="UOE75811.1"/>
    <property type="molecule type" value="Genomic_DNA"/>
</dbReference>
<dbReference type="AlphaFoldDB" id="A0AB38QXJ8"/>
<keyword evidence="4" id="KW-0418">Kinase</keyword>
<evidence type="ECO:0000259" key="3">
    <source>
        <dbReference type="PROSITE" id="PS50011"/>
    </source>
</evidence>
<dbReference type="PANTHER" id="PTHR10566:SF113">
    <property type="entry name" value="PROTEIN ACTIVITY OF BC1 COMPLEX KINASE 7, CHLOROPLASTIC"/>
    <property type="match status" value="1"/>
</dbReference>
<dbReference type="SUPFAM" id="SSF56112">
    <property type="entry name" value="Protein kinase-like (PK-like)"/>
    <property type="match status" value="1"/>
</dbReference>
<feature type="transmembrane region" description="Helical" evidence="2">
    <location>
        <begin position="527"/>
        <end position="547"/>
    </location>
</feature>
<protein>
    <submittedName>
        <fullName evidence="4">AarF/ABC1/UbiB kinase family protein</fullName>
    </submittedName>
</protein>
<dbReference type="GO" id="GO:0005524">
    <property type="term" value="F:ATP binding"/>
    <property type="evidence" value="ECO:0007669"/>
    <property type="project" value="InterPro"/>
</dbReference>
<evidence type="ECO:0000256" key="2">
    <source>
        <dbReference type="SAM" id="Phobius"/>
    </source>
</evidence>
<dbReference type="GO" id="GO:0004672">
    <property type="term" value="F:protein kinase activity"/>
    <property type="evidence" value="ECO:0007669"/>
    <property type="project" value="InterPro"/>
</dbReference>
<dbReference type="Gene3D" id="3.30.200.20">
    <property type="entry name" value="Phosphorylase Kinase, domain 1"/>
    <property type="match status" value="1"/>
</dbReference>
<dbReference type="Proteomes" id="UP001058458">
    <property type="component" value="Chromosome"/>
</dbReference>
<evidence type="ECO:0000313" key="5">
    <source>
        <dbReference type="Proteomes" id="UP001058458"/>
    </source>
</evidence>
<dbReference type="PROSITE" id="PS50011">
    <property type="entry name" value="PROTEIN_KINASE_DOM"/>
    <property type="match status" value="1"/>
</dbReference>
<dbReference type="InterPro" id="IPR004147">
    <property type="entry name" value="ABC1_dom"/>
</dbReference>
<reference evidence="4" key="1">
    <citation type="submission" date="2020-10" db="EMBL/GenBank/DDBJ databases">
        <authorList>
            <person name="Delgado J.A."/>
            <person name="Gonzalez J.M."/>
        </authorList>
    </citation>
    <scope>NUCLEOTIDE SEQUENCE</scope>
    <source>
        <strain evidence="4">23.6</strain>
    </source>
</reference>
<comment type="similarity">
    <text evidence="1">Belongs to the protein kinase superfamily. ADCK protein kinase family.</text>
</comment>
<feature type="transmembrane region" description="Helical" evidence="2">
    <location>
        <begin position="559"/>
        <end position="580"/>
    </location>
</feature>
<keyword evidence="2" id="KW-0472">Membrane</keyword>
<dbReference type="Gene3D" id="1.10.510.10">
    <property type="entry name" value="Transferase(Phosphotransferase) domain 1"/>
    <property type="match status" value="1"/>
</dbReference>
<gene>
    <name evidence="4" type="ORF">IMI45_16100</name>
</gene>
<dbReference type="PANTHER" id="PTHR10566">
    <property type="entry name" value="CHAPERONE-ACTIVITY OF BC1 COMPLEX CABC1 -RELATED"/>
    <property type="match status" value="1"/>
</dbReference>
<keyword evidence="4" id="KW-0808">Transferase</keyword>
<evidence type="ECO:0000256" key="1">
    <source>
        <dbReference type="ARBA" id="ARBA00009670"/>
    </source>
</evidence>
<dbReference type="InterPro" id="IPR000719">
    <property type="entry name" value="Prot_kinase_dom"/>
</dbReference>
<dbReference type="Pfam" id="PF03109">
    <property type="entry name" value="ABC1"/>
    <property type="match status" value="1"/>
</dbReference>
<dbReference type="CDD" id="cd05121">
    <property type="entry name" value="ABC1_ADCK3-like"/>
    <property type="match status" value="1"/>
</dbReference>
<accession>A0AB38QXJ8</accession>
<keyword evidence="2" id="KW-0812">Transmembrane</keyword>
<dbReference type="InterPro" id="IPR011009">
    <property type="entry name" value="Kinase-like_dom_sf"/>
</dbReference>
<proteinExistence type="inferred from homology"/>
<name>A0AB38QXJ8_PARTM</name>
<organism evidence="4 5">
    <name type="scientific">Parageobacillus thermoglucosidasius</name>
    <name type="common">Geobacillus thermoglucosidasius</name>
    <dbReference type="NCBI Taxonomy" id="1426"/>
    <lineage>
        <taxon>Bacteria</taxon>
        <taxon>Bacillati</taxon>
        <taxon>Bacillota</taxon>
        <taxon>Bacilli</taxon>
        <taxon>Bacillales</taxon>
        <taxon>Anoxybacillaceae</taxon>
        <taxon>Parageobacillus</taxon>
    </lineage>
</organism>